<dbReference type="Gene3D" id="3.30.420.10">
    <property type="entry name" value="Ribonuclease H-like superfamily/Ribonuclease H"/>
    <property type="match status" value="1"/>
</dbReference>
<dbReference type="InterPro" id="IPR036397">
    <property type="entry name" value="RNaseH_sf"/>
</dbReference>
<dbReference type="GO" id="GO:0003676">
    <property type="term" value="F:nucleic acid binding"/>
    <property type="evidence" value="ECO:0007669"/>
    <property type="project" value="InterPro"/>
</dbReference>
<feature type="region of interest" description="Disordered" evidence="1">
    <location>
        <begin position="672"/>
        <end position="698"/>
    </location>
</feature>
<dbReference type="RefSeq" id="WP_039979665.1">
    <property type="nucleotide sequence ID" value="NZ_CP013070.1"/>
</dbReference>
<protein>
    <submittedName>
        <fullName evidence="3">Integrase</fullName>
    </submittedName>
</protein>
<dbReference type="SUPFAM" id="SSF53098">
    <property type="entry name" value="Ribonuclease H-like"/>
    <property type="match status" value="1"/>
</dbReference>
<evidence type="ECO:0000313" key="4">
    <source>
        <dbReference type="Proteomes" id="UP000004550"/>
    </source>
</evidence>
<dbReference type="AlphaFoldDB" id="A0A1L5BKA3"/>
<dbReference type="GO" id="GO:0015074">
    <property type="term" value="P:DNA integration"/>
    <property type="evidence" value="ECO:0007669"/>
    <property type="project" value="InterPro"/>
</dbReference>
<dbReference type="InterPro" id="IPR012337">
    <property type="entry name" value="RNaseH-like_sf"/>
</dbReference>
<dbReference type="EMBL" id="CP013070">
    <property type="protein sequence ID" value="APL93325.1"/>
    <property type="molecule type" value="Genomic_DNA"/>
</dbReference>
<dbReference type="PROSITE" id="PS50994">
    <property type="entry name" value="INTEGRASE"/>
    <property type="match status" value="1"/>
</dbReference>
<sequence length="759" mass="84669">MQYQSETFLQPVSGAEAELLNQAAGTCFRAGNRMVRFEKVNEAGTVELRDLKTLKLLQVFDDQAGSKTEITPEWLRAAYAQGLLQPVHEPKNASERQKRNLLLDPELADQKDAKARWRYSLCWRIIESDVLKTDEAYSEWLAKHYGDCPLDQKFPCPSASSVRRWVRRLEGCKRVGALASSAGRPRGHSQLAPEIDALTTEAALRYYEPGAKIVAVQSWLHKKIDELNACRLNTSGKAATFAYPSKETLRKRVHQFRCHETVKAKSGTVAADIMFRGSGEPMRTTRPLELCFMDATTLEQTVVMGDDWALPSNKAKITLLMCSFTHAIVGGSVYVGPNRHETSVNAILDCMLPSFVPEAMLNDFPELANIFGRPAAILPDNEQALIGPSMIPALNEAGITVMLPPRNTPTAKAVLERAFRSIKEKLETVPGTILGPGRHQNSDDDGIASATLNLNQLRVLVSQIIAEHNVSSSKGLGGRSPLQVWMSSANRFATPMFEDINHIRRVLGRTTTALLTRDGIEHDGIRYRDSQKVTGLLESLGRLPRAKERKDGSRVIRVKIRRYDGNLDTIDVYDENTGQYVTLPSTQPEYTHNLTAWDHQYLQREAKNSGKAFKSQNDRLNARAHTLQMIDQLAPKLAFQRRRNMQAFYESSKLQNLTGRALIPFPSDAITSPQGTFESQRMDDGLPPEVIKGPMPGIQTKYRAPARSDDYGRVNSAVRADELDWGSVQIEDMTGDPETGLMSVDDYIDEDDAFRDGDV</sequence>
<proteinExistence type="predicted"/>
<evidence type="ECO:0000313" key="3">
    <source>
        <dbReference type="EMBL" id="APL93325.1"/>
    </source>
</evidence>
<accession>A0A1L5BKA3</accession>
<evidence type="ECO:0000256" key="1">
    <source>
        <dbReference type="SAM" id="MobiDB-lite"/>
    </source>
</evidence>
<organism evidence="3 4">
    <name type="scientific">Sphingobium indicum (strain DSM 16412 / CCM 7286 / MTCC 6364 / B90A)</name>
    <dbReference type="NCBI Taxonomy" id="861109"/>
    <lineage>
        <taxon>Bacteria</taxon>
        <taxon>Pseudomonadati</taxon>
        <taxon>Pseudomonadota</taxon>
        <taxon>Alphaproteobacteria</taxon>
        <taxon>Sphingomonadales</taxon>
        <taxon>Sphingomonadaceae</taxon>
        <taxon>Sphingobium</taxon>
    </lineage>
</organism>
<gene>
    <name evidence="3" type="ORF">SIDU_01630</name>
</gene>
<dbReference type="Proteomes" id="UP000004550">
    <property type="component" value="Chromosome"/>
</dbReference>
<dbReference type="InterPro" id="IPR001584">
    <property type="entry name" value="Integrase_cat-core"/>
</dbReference>
<reference evidence="3 4" key="1">
    <citation type="journal article" date="2012" name="J. Bacteriol.">
        <title>Genome sequence of Sphingobium indicum B90A, a hexachlorocyclohexane-degrading bacterium.</title>
        <authorList>
            <person name="Anand S."/>
            <person name="Sangwan N."/>
            <person name="Lata P."/>
            <person name="Kaur J."/>
            <person name="Dua A."/>
            <person name="Singh A.K."/>
            <person name="Verma M."/>
            <person name="Kaur J."/>
            <person name="Khurana J.P."/>
            <person name="Khurana P."/>
            <person name="Mathur S."/>
            <person name="Lal R."/>
        </authorList>
    </citation>
    <scope>NUCLEOTIDE SEQUENCE [LARGE SCALE GENOMIC DNA]</scope>
    <source>
        <strain evidence="4">DSM 16412 / CCM 7286 / MTCC 6364 / B90A</strain>
    </source>
</reference>
<evidence type="ECO:0000259" key="2">
    <source>
        <dbReference type="PROSITE" id="PS50994"/>
    </source>
</evidence>
<name>A0A1L5BKA3_SPHIB</name>
<dbReference type="KEGG" id="sinb:SIDU_01630"/>
<feature type="domain" description="Integrase catalytic" evidence="2">
    <location>
        <begin position="283"/>
        <end position="489"/>
    </location>
</feature>